<name>A0ABV8AMK3_9BACT</name>
<gene>
    <name evidence="1" type="ORF">ACFOSV_03150</name>
</gene>
<dbReference type="RefSeq" id="WP_377903309.1">
    <property type="nucleotide sequence ID" value="NZ_JBHRZS010000003.1"/>
</dbReference>
<sequence length="149" mass="16634">MLSKKNLFDQILAQLGDRMTLLQEEIQRLQESKAADTKSSAGDKFETGREMIGQELAKVEASLNQVKSQIQALSFFAELKPNKEVREGSMIQLGEKWFLLSVSLGEVKVGEDRVFLLSKESPLGQSLLGKKIGDSVQFMGKPHRILQVL</sequence>
<keyword evidence="2" id="KW-1185">Reference proteome</keyword>
<evidence type="ECO:0000313" key="2">
    <source>
        <dbReference type="Proteomes" id="UP001595805"/>
    </source>
</evidence>
<dbReference type="SUPFAM" id="SSF54534">
    <property type="entry name" value="FKBP-like"/>
    <property type="match status" value="1"/>
</dbReference>
<proteinExistence type="predicted"/>
<evidence type="ECO:0000313" key="1">
    <source>
        <dbReference type="EMBL" id="MFC3879153.1"/>
    </source>
</evidence>
<protein>
    <submittedName>
        <fullName evidence="1">Uncharacterized protein</fullName>
    </submittedName>
</protein>
<reference evidence="2" key="1">
    <citation type="journal article" date="2019" name="Int. J. Syst. Evol. Microbiol.">
        <title>The Global Catalogue of Microorganisms (GCM) 10K type strain sequencing project: providing services to taxonomists for standard genome sequencing and annotation.</title>
        <authorList>
            <consortium name="The Broad Institute Genomics Platform"/>
            <consortium name="The Broad Institute Genome Sequencing Center for Infectious Disease"/>
            <person name="Wu L."/>
            <person name="Ma J."/>
        </authorList>
    </citation>
    <scope>NUCLEOTIDE SEQUENCE [LARGE SCALE GENOMIC DNA]</scope>
    <source>
        <strain evidence="2">CCUG 60523</strain>
    </source>
</reference>
<dbReference type="Proteomes" id="UP001595805">
    <property type="component" value="Unassembled WGS sequence"/>
</dbReference>
<dbReference type="EMBL" id="JBHRZS010000003">
    <property type="protein sequence ID" value="MFC3879153.1"/>
    <property type="molecule type" value="Genomic_DNA"/>
</dbReference>
<dbReference type="InterPro" id="IPR023459">
    <property type="entry name" value="Tscrpt_elong_fac_GreA/B_fam"/>
</dbReference>
<dbReference type="PROSITE" id="PS00830">
    <property type="entry name" value="GREAB_2"/>
    <property type="match status" value="1"/>
</dbReference>
<accession>A0ABV8AMK3</accession>
<dbReference type="PIRSF" id="PIRSF006092">
    <property type="entry name" value="GreA_GreB"/>
    <property type="match status" value="1"/>
</dbReference>
<comment type="caution">
    <text evidence="1">The sequence shown here is derived from an EMBL/GenBank/DDBJ whole genome shotgun (WGS) entry which is preliminary data.</text>
</comment>
<organism evidence="1 2">
    <name type="scientific">Algoriphagus namhaensis</name>
    <dbReference type="NCBI Taxonomy" id="915353"/>
    <lineage>
        <taxon>Bacteria</taxon>
        <taxon>Pseudomonadati</taxon>
        <taxon>Bacteroidota</taxon>
        <taxon>Cytophagia</taxon>
        <taxon>Cytophagales</taxon>
        <taxon>Cyclobacteriaceae</taxon>
        <taxon>Algoriphagus</taxon>
    </lineage>
</organism>
<dbReference type="InterPro" id="IPR018151">
    <property type="entry name" value="TF_GreA/GreB_CS"/>
</dbReference>